<name>A0A9X3X3V1_9BACT</name>
<accession>A0A9X3X3V1</accession>
<proteinExistence type="predicted"/>
<evidence type="ECO:0000313" key="3">
    <source>
        <dbReference type="Proteomes" id="UP001151081"/>
    </source>
</evidence>
<keyword evidence="3" id="KW-1185">Reference proteome</keyword>
<feature type="region of interest" description="Disordered" evidence="1">
    <location>
        <begin position="1"/>
        <end position="90"/>
    </location>
</feature>
<evidence type="ECO:0000313" key="2">
    <source>
        <dbReference type="EMBL" id="MDC3981708.1"/>
    </source>
</evidence>
<dbReference type="AlphaFoldDB" id="A0A9X3X3V1"/>
<dbReference type="EMBL" id="JAGTJJ010000005">
    <property type="protein sequence ID" value="MDC3981708.1"/>
    <property type="molecule type" value="Genomic_DNA"/>
</dbReference>
<feature type="compositionally biased region" description="Basic and acidic residues" evidence="1">
    <location>
        <begin position="38"/>
        <end position="48"/>
    </location>
</feature>
<dbReference type="RefSeq" id="WP_272420376.1">
    <property type="nucleotide sequence ID" value="NZ_JAGTJJ010000005.1"/>
</dbReference>
<feature type="compositionally biased region" description="Gly residues" evidence="1">
    <location>
        <begin position="77"/>
        <end position="90"/>
    </location>
</feature>
<dbReference type="Proteomes" id="UP001151081">
    <property type="component" value="Unassembled WGS sequence"/>
</dbReference>
<evidence type="ECO:0000256" key="1">
    <source>
        <dbReference type="SAM" id="MobiDB-lite"/>
    </source>
</evidence>
<protein>
    <submittedName>
        <fullName evidence="2">Uncharacterized protein</fullName>
    </submittedName>
</protein>
<reference evidence="2 3" key="1">
    <citation type="submission" date="2021-04" db="EMBL/GenBank/DDBJ databases">
        <title>Genome analysis of Polyangium sp.</title>
        <authorList>
            <person name="Li Y."/>
            <person name="Wang J."/>
        </authorList>
    </citation>
    <scope>NUCLEOTIDE SEQUENCE [LARGE SCALE GENOMIC DNA]</scope>
    <source>
        <strain evidence="2 3">SDU14</strain>
    </source>
</reference>
<organism evidence="2 3">
    <name type="scientific">Polyangium jinanense</name>
    <dbReference type="NCBI Taxonomy" id="2829994"/>
    <lineage>
        <taxon>Bacteria</taxon>
        <taxon>Pseudomonadati</taxon>
        <taxon>Myxococcota</taxon>
        <taxon>Polyangia</taxon>
        <taxon>Polyangiales</taxon>
        <taxon>Polyangiaceae</taxon>
        <taxon>Polyangium</taxon>
    </lineage>
</organism>
<sequence>MATHPKHGTPDDPLARQPSGGTQGDVRRGEHTPTGQSHYHELGLKEQRSPLAPRGGSTADDAPMVDKSDASAHQAEGPGGKGTGGGGGGA</sequence>
<comment type="caution">
    <text evidence="2">The sequence shown here is derived from an EMBL/GenBank/DDBJ whole genome shotgun (WGS) entry which is preliminary data.</text>
</comment>
<gene>
    <name evidence="2" type="ORF">KEG57_14430</name>
</gene>